<dbReference type="AlphaFoldDB" id="A0A1G4RZ37"/>
<proteinExistence type="predicted"/>
<dbReference type="PANTHER" id="PTHR40053">
    <property type="entry name" value="SPORULATION-CONTROL PROTEIN SPO0M"/>
    <property type="match status" value="1"/>
</dbReference>
<keyword evidence="2" id="KW-1185">Reference proteome</keyword>
<dbReference type="OrthoDB" id="2351239at2"/>
<accession>A0A1G4RZ37</accession>
<dbReference type="Pfam" id="PF07070">
    <property type="entry name" value="Spo0M"/>
    <property type="match status" value="1"/>
</dbReference>
<organism evidence="1 2">
    <name type="scientific">Paenibacillus tianmuensis</name>
    <dbReference type="NCBI Taxonomy" id="624147"/>
    <lineage>
        <taxon>Bacteria</taxon>
        <taxon>Bacillati</taxon>
        <taxon>Bacillota</taxon>
        <taxon>Bacilli</taxon>
        <taxon>Bacillales</taxon>
        <taxon>Paenibacillaceae</taxon>
        <taxon>Paenibacillus</taxon>
    </lineage>
</organism>
<dbReference type="EMBL" id="FMTT01000021">
    <property type="protein sequence ID" value="SCW62016.1"/>
    <property type="molecule type" value="Genomic_DNA"/>
</dbReference>
<evidence type="ECO:0000313" key="1">
    <source>
        <dbReference type="EMBL" id="SCW62016.1"/>
    </source>
</evidence>
<dbReference type="RefSeq" id="WP_090673115.1">
    <property type="nucleotide sequence ID" value="NZ_FMTT01000021.1"/>
</dbReference>
<dbReference type="Proteomes" id="UP000198601">
    <property type="component" value="Unassembled WGS sequence"/>
</dbReference>
<sequence length="258" mass="28991">MSIFKKVLASVGIGSAKVDTRLEHTQVSPGETLGGVAHIQGGQLEQQIGSIYVYLKTEYLKEDDDGKKMTYTAEIAKYHITDGFLLRPGDSFEIPFALEIPEYAPLTHRNTPVWVETGLDIDRAIDPTDRDQIEIVAGPNVLTVMGALDELGFRLREVTNEYAPSFGGPAPFVQEFEYVPTTHFRRALDELEVLYFPRGDDLELFLQIDRRARGFRGRYEEQMGLDESFVRVTIPGGELRRGSTVVAGQLQELISRYC</sequence>
<dbReference type="PANTHER" id="PTHR40053:SF1">
    <property type="entry name" value="SPORULATION-CONTROL PROTEIN SPO0M"/>
    <property type="match status" value="1"/>
</dbReference>
<gene>
    <name evidence="1" type="ORF">SAMN04487970_102120</name>
</gene>
<name>A0A1G4RZ37_9BACL</name>
<evidence type="ECO:0000313" key="2">
    <source>
        <dbReference type="Proteomes" id="UP000198601"/>
    </source>
</evidence>
<dbReference type="STRING" id="624147.SAMN04487970_102120"/>
<reference evidence="2" key="1">
    <citation type="submission" date="2016-10" db="EMBL/GenBank/DDBJ databases">
        <authorList>
            <person name="Varghese N."/>
            <person name="Submissions S."/>
        </authorList>
    </citation>
    <scope>NUCLEOTIDE SEQUENCE [LARGE SCALE GENOMIC DNA]</scope>
    <source>
        <strain evidence="2">CGMCC 1.8946</strain>
    </source>
</reference>
<dbReference type="InterPro" id="IPR009776">
    <property type="entry name" value="Spore_0_M"/>
</dbReference>
<protein>
    <submittedName>
        <fullName evidence="1">Sporulation-control protein</fullName>
    </submittedName>
</protein>